<evidence type="ECO:0000313" key="2">
    <source>
        <dbReference type="Proteomes" id="UP001157502"/>
    </source>
</evidence>
<comment type="caution">
    <text evidence="1">The sequence shown here is derived from an EMBL/GenBank/DDBJ whole genome shotgun (WGS) entry which is preliminary data.</text>
</comment>
<protein>
    <submittedName>
        <fullName evidence="1">Uncharacterized protein</fullName>
    </submittedName>
</protein>
<proteinExistence type="predicted"/>
<sequence>MSSYSTRSWYHPAIGDEPCAEGLIQHRSLASSLHPRSLDPSLERRSAALSFFSHLHRSGCLHTQRGRTTTLYQQGGPRRGGHPSLLQHPVLLLGLSRRGSHPMH</sequence>
<evidence type="ECO:0000313" key="1">
    <source>
        <dbReference type="EMBL" id="KAJ8012512.1"/>
    </source>
</evidence>
<reference evidence="1" key="1">
    <citation type="submission" date="2021-05" db="EMBL/GenBank/DDBJ databases">
        <authorList>
            <person name="Pan Q."/>
            <person name="Jouanno E."/>
            <person name="Zahm M."/>
            <person name="Klopp C."/>
            <person name="Cabau C."/>
            <person name="Louis A."/>
            <person name="Berthelot C."/>
            <person name="Parey E."/>
            <person name="Roest Crollius H."/>
            <person name="Montfort J."/>
            <person name="Robinson-Rechavi M."/>
            <person name="Bouchez O."/>
            <person name="Lampietro C."/>
            <person name="Lopez Roques C."/>
            <person name="Donnadieu C."/>
            <person name="Postlethwait J."/>
            <person name="Bobe J."/>
            <person name="Dillon D."/>
            <person name="Chandos A."/>
            <person name="von Hippel F."/>
            <person name="Guiguen Y."/>
        </authorList>
    </citation>
    <scope>NUCLEOTIDE SEQUENCE</scope>
    <source>
        <strain evidence="1">YG-Jan2019</strain>
    </source>
</reference>
<organism evidence="1 2">
    <name type="scientific">Dallia pectoralis</name>
    <name type="common">Alaska blackfish</name>
    <dbReference type="NCBI Taxonomy" id="75939"/>
    <lineage>
        <taxon>Eukaryota</taxon>
        <taxon>Metazoa</taxon>
        <taxon>Chordata</taxon>
        <taxon>Craniata</taxon>
        <taxon>Vertebrata</taxon>
        <taxon>Euteleostomi</taxon>
        <taxon>Actinopterygii</taxon>
        <taxon>Neopterygii</taxon>
        <taxon>Teleostei</taxon>
        <taxon>Protacanthopterygii</taxon>
        <taxon>Esociformes</taxon>
        <taxon>Umbridae</taxon>
        <taxon>Dallia</taxon>
    </lineage>
</organism>
<gene>
    <name evidence="1" type="ORF">DPEC_G00043590</name>
</gene>
<accession>A0ACC2H9A5</accession>
<keyword evidence="2" id="KW-1185">Reference proteome</keyword>
<dbReference type="EMBL" id="CM055731">
    <property type="protein sequence ID" value="KAJ8012512.1"/>
    <property type="molecule type" value="Genomic_DNA"/>
</dbReference>
<name>A0ACC2H9A5_DALPE</name>
<dbReference type="Proteomes" id="UP001157502">
    <property type="component" value="Chromosome 4"/>
</dbReference>